<evidence type="ECO:0000313" key="5">
    <source>
        <dbReference type="Proteomes" id="UP001378592"/>
    </source>
</evidence>
<dbReference type="PANTHER" id="PTHR11552">
    <property type="entry name" value="GLUCOSE-METHANOL-CHOLINE GMC OXIDOREDUCTASE"/>
    <property type="match status" value="1"/>
</dbReference>
<dbReference type="Proteomes" id="UP001378592">
    <property type="component" value="Unassembled WGS sequence"/>
</dbReference>
<dbReference type="EMBL" id="JAZDUA010000004">
    <property type="protein sequence ID" value="KAK7874205.1"/>
    <property type="molecule type" value="Genomic_DNA"/>
</dbReference>
<organism evidence="4 5">
    <name type="scientific">Gryllus longicercus</name>
    <dbReference type="NCBI Taxonomy" id="2509291"/>
    <lineage>
        <taxon>Eukaryota</taxon>
        <taxon>Metazoa</taxon>
        <taxon>Ecdysozoa</taxon>
        <taxon>Arthropoda</taxon>
        <taxon>Hexapoda</taxon>
        <taxon>Insecta</taxon>
        <taxon>Pterygota</taxon>
        <taxon>Neoptera</taxon>
        <taxon>Polyneoptera</taxon>
        <taxon>Orthoptera</taxon>
        <taxon>Ensifera</taxon>
        <taxon>Gryllidea</taxon>
        <taxon>Grylloidea</taxon>
        <taxon>Gryllidae</taxon>
        <taxon>Gryllinae</taxon>
        <taxon>Gryllus</taxon>
    </lineage>
</organism>
<keyword evidence="2" id="KW-0285">Flavoprotein</keyword>
<comment type="caution">
    <text evidence="4">The sequence shown here is derived from an EMBL/GenBank/DDBJ whole genome shotgun (WGS) entry which is preliminary data.</text>
</comment>
<evidence type="ECO:0000259" key="3">
    <source>
        <dbReference type="PROSITE" id="PS00624"/>
    </source>
</evidence>
<reference evidence="4 5" key="1">
    <citation type="submission" date="2024-03" db="EMBL/GenBank/DDBJ databases">
        <title>The genome assembly and annotation of the cricket Gryllus longicercus Weissman &amp; Gray.</title>
        <authorList>
            <person name="Szrajer S."/>
            <person name="Gray D."/>
            <person name="Ylla G."/>
        </authorList>
    </citation>
    <scope>NUCLEOTIDE SEQUENCE [LARGE SCALE GENOMIC DNA]</scope>
    <source>
        <strain evidence="4">DAG 2021-001</strain>
        <tissue evidence="4">Whole body minus gut</tissue>
    </source>
</reference>
<dbReference type="GO" id="GO:0050660">
    <property type="term" value="F:flavin adenine dinucleotide binding"/>
    <property type="evidence" value="ECO:0007669"/>
    <property type="project" value="InterPro"/>
</dbReference>
<dbReference type="GO" id="GO:0016614">
    <property type="term" value="F:oxidoreductase activity, acting on CH-OH group of donors"/>
    <property type="evidence" value="ECO:0007669"/>
    <property type="project" value="InterPro"/>
</dbReference>
<dbReference type="AlphaFoldDB" id="A0AAN9W736"/>
<dbReference type="InterPro" id="IPR012132">
    <property type="entry name" value="GMC_OxRdtase"/>
</dbReference>
<dbReference type="InterPro" id="IPR036188">
    <property type="entry name" value="FAD/NAD-bd_sf"/>
</dbReference>
<protein>
    <recommendedName>
        <fullName evidence="3">Glucose-methanol-choline oxidoreductase N-terminal domain-containing protein</fullName>
    </recommendedName>
</protein>
<feature type="binding site" evidence="2">
    <location>
        <position position="280"/>
    </location>
    <ligand>
        <name>FAD</name>
        <dbReference type="ChEBI" id="CHEBI:57692"/>
    </ligand>
</feature>
<dbReference type="InterPro" id="IPR007867">
    <property type="entry name" value="GMC_OxRtase_C"/>
</dbReference>
<dbReference type="Pfam" id="PF05199">
    <property type="entry name" value="GMC_oxred_C"/>
    <property type="match status" value="1"/>
</dbReference>
<comment type="cofactor">
    <cofactor evidence="2">
        <name>FAD</name>
        <dbReference type="ChEBI" id="CHEBI:57692"/>
    </cofactor>
</comment>
<feature type="domain" description="Glucose-methanol-choline oxidoreductase N-terminal" evidence="3">
    <location>
        <begin position="318"/>
        <end position="332"/>
    </location>
</feature>
<sequence length="654" mass="70837">MASGGAMNCACTFQDTPFLANTCGATFTLFMALVESVLRGRCDVADPCHRLGRNDLHLDGKEFDFVVVGAGVSGPIVAGRLSENPAWNVLLLEAGPEEPTATQVPGFAVSAVGSVVDWNYTTVPQENACLNQGGVCHWPRGKMVGGTNSMNGMMYTRGHHSIFDSWEALGNEGWGFDDLLPYFIKAEDNGDPTELDEGFHGFGGPVHIQHYPSHPRLAEDVVAAAAELGYRQGDLNGRNQTGANVAQMMQRDGLRENTVRAYLRPKHGAPNLHLATESQVTRVLIDAEHNRAYGVQFVDRNGHTKVVYARKEVILSAGAVGSPQLLLLSGVGPSEDLEALGIKVVQDLPVGKNLRNHVSVGVGFYIDDNSTTYLSTESLQQFLDNRSGPLSSTGLTQTTAFLLSKYATDGIPDLQVFFDGYASKCSRTGQATECANGDLKCSGECGRRYINARPTNVRPESVGSLRLKSSDPLDYPVIDPQYLTVQKDVDVLVDGIKQLIEFTKTDALKPYNFTINTVPVSGCEAPEFASDEYWACVVRRTTGPENHQVGSARMGPVGDADAVVDPQLRVHGLKGLRVVDASIFPWTPNSNTVASIIAAGEKAADLIRTTWANDSDPVCQLLSSLYHASLRNHRQRLQRYPAPHSPPPPPPPRR</sequence>
<gene>
    <name evidence="4" type="ORF">R5R35_006250</name>
</gene>
<dbReference type="PROSITE" id="PS00624">
    <property type="entry name" value="GMC_OXRED_2"/>
    <property type="match status" value="1"/>
</dbReference>
<dbReference type="Gene3D" id="3.50.50.60">
    <property type="entry name" value="FAD/NAD(P)-binding domain"/>
    <property type="match status" value="1"/>
</dbReference>
<dbReference type="SUPFAM" id="SSF54373">
    <property type="entry name" value="FAD-linked reductases, C-terminal domain"/>
    <property type="match status" value="1"/>
</dbReference>
<evidence type="ECO:0000256" key="1">
    <source>
        <dbReference type="ARBA" id="ARBA00010790"/>
    </source>
</evidence>
<dbReference type="Pfam" id="PF00732">
    <property type="entry name" value="GMC_oxred_N"/>
    <property type="match status" value="1"/>
</dbReference>
<dbReference type="PANTHER" id="PTHR11552:SF217">
    <property type="entry name" value="GLUCOSE DEHYDROGENASE [FAD, QUINONE]"/>
    <property type="match status" value="1"/>
</dbReference>
<dbReference type="PIRSF" id="PIRSF000137">
    <property type="entry name" value="Alcohol_oxidase"/>
    <property type="match status" value="1"/>
</dbReference>
<proteinExistence type="inferred from homology"/>
<evidence type="ECO:0000256" key="2">
    <source>
        <dbReference type="PIRSR" id="PIRSR000137-2"/>
    </source>
</evidence>
<accession>A0AAN9W736</accession>
<name>A0AAN9W736_9ORTH</name>
<dbReference type="InterPro" id="IPR000172">
    <property type="entry name" value="GMC_OxRdtase_N"/>
</dbReference>
<keyword evidence="2" id="KW-0274">FAD</keyword>
<feature type="binding site" evidence="2">
    <location>
        <position position="147"/>
    </location>
    <ligand>
        <name>FAD</name>
        <dbReference type="ChEBI" id="CHEBI:57692"/>
    </ligand>
</feature>
<keyword evidence="5" id="KW-1185">Reference proteome</keyword>
<comment type="similarity">
    <text evidence="1">Belongs to the GMC oxidoreductase family.</text>
</comment>
<dbReference type="SUPFAM" id="SSF51905">
    <property type="entry name" value="FAD/NAD(P)-binding domain"/>
    <property type="match status" value="1"/>
</dbReference>
<dbReference type="Gene3D" id="3.30.560.10">
    <property type="entry name" value="Glucose Oxidase, domain 3"/>
    <property type="match status" value="1"/>
</dbReference>
<evidence type="ECO:0000313" key="4">
    <source>
        <dbReference type="EMBL" id="KAK7874205.1"/>
    </source>
</evidence>